<evidence type="ECO:0000256" key="2">
    <source>
        <dbReference type="ARBA" id="ARBA00012751"/>
    </source>
</evidence>
<dbReference type="Proteomes" id="UP000288716">
    <property type="component" value="Unassembled WGS sequence"/>
</dbReference>
<comment type="cofactor">
    <cofactor evidence="1">
        <name>pyridoxal 5'-phosphate</name>
        <dbReference type="ChEBI" id="CHEBI:597326"/>
    </cofactor>
</comment>
<keyword evidence="5" id="KW-0663">Pyridoxal phosphate</keyword>
<accession>A0A443RV09</accession>
<proteinExistence type="predicted"/>
<comment type="pathway">
    <text evidence="6">Amino-acid degradation; L-kynurenine degradation; kynurenate from L-kynurenine: step 1/2.</text>
</comment>
<dbReference type="EC" id="2.6.1.7" evidence="2"/>
<dbReference type="GO" id="GO:0030170">
    <property type="term" value="F:pyridoxal phosphate binding"/>
    <property type="evidence" value="ECO:0007669"/>
    <property type="project" value="InterPro"/>
</dbReference>
<dbReference type="PANTHER" id="PTHR43807">
    <property type="entry name" value="FI04487P"/>
    <property type="match status" value="1"/>
</dbReference>
<gene>
    <name evidence="8" type="ORF">B4U80_00131</name>
</gene>
<evidence type="ECO:0000256" key="6">
    <source>
        <dbReference type="ARBA" id="ARBA00024016"/>
    </source>
</evidence>
<dbReference type="GO" id="GO:0097053">
    <property type="term" value="P:L-kynurenine catabolic process"/>
    <property type="evidence" value="ECO:0007669"/>
    <property type="project" value="UniProtKB-UniPathway"/>
</dbReference>
<evidence type="ECO:0000256" key="5">
    <source>
        <dbReference type="ARBA" id="ARBA00022898"/>
    </source>
</evidence>
<dbReference type="InterPro" id="IPR004839">
    <property type="entry name" value="Aminotransferase_I/II_large"/>
</dbReference>
<dbReference type="Pfam" id="PF00155">
    <property type="entry name" value="Aminotran_1_2"/>
    <property type="match status" value="1"/>
</dbReference>
<dbReference type="PANTHER" id="PTHR43807:SF20">
    <property type="entry name" value="FI04487P"/>
    <property type="match status" value="1"/>
</dbReference>
<dbReference type="Gene3D" id="3.90.1150.10">
    <property type="entry name" value="Aspartate Aminotransferase, domain 1"/>
    <property type="match status" value="1"/>
</dbReference>
<dbReference type="STRING" id="299467.A0A443RV09"/>
<evidence type="ECO:0000256" key="3">
    <source>
        <dbReference type="ARBA" id="ARBA00022576"/>
    </source>
</evidence>
<comment type="caution">
    <text evidence="8">The sequence shown here is derived from an EMBL/GenBank/DDBJ whole genome shotgun (WGS) entry which is preliminary data.</text>
</comment>
<dbReference type="AlphaFoldDB" id="A0A443RV09"/>
<protein>
    <recommendedName>
        <fullName evidence="2">kynurenine--oxoglutarate transaminase</fullName>
        <ecNumber evidence="2">2.6.1.7</ecNumber>
    </recommendedName>
</protein>
<evidence type="ECO:0000259" key="7">
    <source>
        <dbReference type="Pfam" id="PF00155"/>
    </source>
</evidence>
<dbReference type="GO" id="GO:0005739">
    <property type="term" value="C:mitochondrion"/>
    <property type="evidence" value="ECO:0007669"/>
    <property type="project" value="TreeGrafter"/>
</dbReference>
<dbReference type="CDD" id="cd00609">
    <property type="entry name" value="AAT_like"/>
    <property type="match status" value="1"/>
</dbReference>
<dbReference type="UniPathway" id="UPA00334">
    <property type="reaction ID" value="UER00726"/>
</dbReference>
<dbReference type="GO" id="GO:0016212">
    <property type="term" value="F:kynurenine-oxoglutarate transaminase activity"/>
    <property type="evidence" value="ECO:0007669"/>
    <property type="project" value="UniProtKB-EC"/>
</dbReference>
<feature type="domain" description="Aminotransferase class I/classII large" evidence="7">
    <location>
        <begin position="6"/>
        <end position="219"/>
    </location>
</feature>
<evidence type="ECO:0000256" key="4">
    <source>
        <dbReference type="ARBA" id="ARBA00022679"/>
    </source>
</evidence>
<dbReference type="OrthoDB" id="6500941at2759"/>
<dbReference type="VEuPathDB" id="VectorBase:LDEU013072"/>
<keyword evidence="3" id="KW-0032">Aminotransferase</keyword>
<evidence type="ECO:0000313" key="9">
    <source>
        <dbReference type="Proteomes" id="UP000288716"/>
    </source>
</evidence>
<name>A0A443RV09_9ACAR</name>
<reference evidence="8 9" key="1">
    <citation type="journal article" date="2018" name="Gigascience">
        <title>Genomes of trombidid mites reveal novel predicted allergens and laterally-transferred genes associated with secondary metabolism.</title>
        <authorList>
            <person name="Dong X."/>
            <person name="Chaisiri K."/>
            <person name="Xia D."/>
            <person name="Armstrong S.D."/>
            <person name="Fang Y."/>
            <person name="Donnelly M.J."/>
            <person name="Kadowaki T."/>
            <person name="McGarry J.W."/>
            <person name="Darby A.C."/>
            <person name="Makepeace B.L."/>
        </authorList>
    </citation>
    <scope>NUCLEOTIDE SEQUENCE [LARGE SCALE GENOMIC DNA]</scope>
    <source>
        <strain evidence="8">UoL-UT</strain>
    </source>
</reference>
<evidence type="ECO:0000313" key="8">
    <source>
        <dbReference type="EMBL" id="RWS18968.1"/>
    </source>
</evidence>
<keyword evidence="4" id="KW-0808">Transferase</keyword>
<dbReference type="InterPro" id="IPR015422">
    <property type="entry name" value="PyrdxlP-dep_Trfase_small"/>
</dbReference>
<evidence type="ECO:0000256" key="1">
    <source>
        <dbReference type="ARBA" id="ARBA00001933"/>
    </source>
</evidence>
<dbReference type="EMBL" id="NCKV01031876">
    <property type="protein sequence ID" value="RWS18968.1"/>
    <property type="molecule type" value="Genomic_DNA"/>
</dbReference>
<dbReference type="InterPro" id="IPR015424">
    <property type="entry name" value="PyrdxlP-dep_Trfase"/>
</dbReference>
<dbReference type="InterPro" id="IPR051326">
    <property type="entry name" value="Kynurenine-oxoglutarate_AT"/>
</dbReference>
<sequence length="254" mass="29728">MVRGQDWILDQKELRSKFSYRTKMFILNTPNNPTGKERKFLFSYVFTLQELEMIAALCIKFDTLLLMDEVYEWMIFENNKHIRMSIINQYIRRNAKNNFSLDTLPGMWNRTITIGSTGKAFSLTGWKIGYAYGPEHLIKPLKIVHQYAISICSTPLQEALAIGYETEFERLNQPSSFFIQFANSLQEKRDLLSNMLSEVYINAVIPEGGMFIVADIRHLANRVNFTSEEGETKDWKFVNWLSKNRVNIFCSIFR</sequence>
<dbReference type="InterPro" id="IPR015421">
    <property type="entry name" value="PyrdxlP-dep_Trfase_major"/>
</dbReference>
<dbReference type="SUPFAM" id="SSF53383">
    <property type="entry name" value="PLP-dependent transferases"/>
    <property type="match status" value="1"/>
</dbReference>
<keyword evidence="9" id="KW-1185">Reference proteome</keyword>
<organism evidence="8 9">
    <name type="scientific">Leptotrombidium deliense</name>
    <dbReference type="NCBI Taxonomy" id="299467"/>
    <lineage>
        <taxon>Eukaryota</taxon>
        <taxon>Metazoa</taxon>
        <taxon>Ecdysozoa</taxon>
        <taxon>Arthropoda</taxon>
        <taxon>Chelicerata</taxon>
        <taxon>Arachnida</taxon>
        <taxon>Acari</taxon>
        <taxon>Acariformes</taxon>
        <taxon>Trombidiformes</taxon>
        <taxon>Prostigmata</taxon>
        <taxon>Anystina</taxon>
        <taxon>Parasitengona</taxon>
        <taxon>Trombiculoidea</taxon>
        <taxon>Trombiculidae</taxon>
        <taxon>Leptotrombidium</taxon>
    </lineage>
</organism>
<dbReference type="Gene3D" id="3.40.640.10">
    <property type="entry name" value="Type I PLP-dependent aspartate aminotransferase-like (Major domain)"/>
    <property type="match status" value="1"/>
</dbReference>